<feature type="transmembrane region" description="Helical" evidence="3">
    <location>
        <begin position="24"/>
        <end position="48"/>
    </location>
</feature>
<reference evidence="5" key="1">
    <citation type="submission" date="2021-09" db="EMBL/GenBank/DDBJ databases">
        <authorList>
            <consortium name="Pathogen Informatics"/>
        </authorList>
    </citation>
    <scope>NUCLEOTIDE SEQUENCE</scope>
</reference>
<dbReference type="Pfam" id="PF01391">
    <property type="entry name" value="Collagen"/>
    <property type="match status" value="1"/>
</dbReference>
<dbReference type="Proteomes" id="UP000746747">
    <property type="component" value="Unassembled WGS sequence"/>
</dbReference>
<feature type="domain" description="Nematode cuticle collagen N-terminal" evidence="4">
    <location>
        <begin position="21"/>
        <end position="73"/>
    </location>
</feature>
<dbReference type="EMBL" id="CAKAEH010001847">
    <property type="protein sequence ID" value="CAG9539795.1"/>
    <property type="molecule type" value="Genomic_DNA"/>
</dbReference>
<dbReference type="SMART" id="SM01088">
    <property type="entry name" value="Col_cuticle_N"/>
    <property type="match status" value="1"/>
</dbReference>
<accession>A0A8J2Q6U8</accession>
<feature type="compositionally biased region" description="Gly residues" evidence="2">
    <location>
        <begin position="193"/>
        <end position="202"/>
    </location>
</feature>
<name>A0A8J2Q6U8_9BILA</name>
<keyword evidence="6" id="KW-1185">Reference proteome</keyword>
<evidence type="ECO:0000313" key="5">
    <source>
        <dbReference type="EMBL" id="CAG9539795.1"/>
    </source>
</evidence>
<evidence type="ECO:0000256" key="3">
    <source>
        <dbReference type="SAM" id="Phobius"/>
    </source>
</evidence>
<dbReference type="AlphaFoldDB" id="A0A8J2Q6U8"/>
<feature type="compositionally biased region" description="Low complexity" evidence="2">
    <location>
        <begin position="168"/>
        <end position="179"/>
    </location>
</feature>
<feature type="compositionally biased region" description="Pro residues" evidence="2">
    <location>
        <begin position="235"/>
        <end position="251"/>
    </location>
</feature>
<dbReference type="OrthoDB" id="5985978at2759"/>
<evidence type="ECO:0000256" key="2">
    <source>
        <dbReference type="SAM" id="MobiDB-lite"/>
    </source>
</evidence>
<dbReference type="InterPro" id="IPR002486">
    <property type="entry name" value="Col_cuticle_N"/>
</dbReference>
<dbReference type="PANTHER" id="PTHR24637">
    <property type="entry name" value="COLLAGEN"/>
    <property type="match status" value="1"/>
</dbReference>
<keyword evidence="3" id="KW-1133">Transmembrane helix</keyword>
<dbReference type="GO" id="GO:0042302">
    <property type="term" value="F:structural constituent of cuticle"/>
    <property type="evidence" value="ECO:0007669"/>
    <property type="project" value="InterPro"/>
</dbReference>
<feature type="compositionally biased region" description="Pro residues" evidence="2">
    <location>
        <begin position="260"/>
        <end position="272"/>
    </location>
</feature>
<dbReference type="Pfam" id="PF01484">
    <property type="entry name" value="Col_cuticle_N"/>
    <property type="match status" value="1"/>
</dbReference>
<keyword evidence="1" id="KW-0677">Repeat</keyword>
<organism evidence="5 6">
    <name type="scientific">Cercopithifilaria johnstoni</name>
    <dbReference type="NCBI Taxonomy" id="2874296"/>
    <lineage>
        <taxon>Eukaryota</taxon>
        <taxon>Metazoa</taxon>
        <taxon>Ecdysozoa</taxon>
        <taxon>Nematoda</taxon>
        <taxon>Chromadorea</taxon>
        <taxon>Rhabditida</taxon>
        <taxon>Spirurina</taxon>
        <taxon>Spiruromorpha</taxon>
        <taxon>Filarioidea</taxon>
        <taxon>Onchocercidae</taxon>
        <taxon>Cercopithifilaria</taxon>
    </lineage>
</organism>
<comment type="caution">
    <text evidence="5">The sequence shown here is derived from an EMBL/GenBank/DDBJ whole genome shotgun (WGS) entry which is preliminary data.</text>
</comment>
<gene>
    <name evidence="5" type="ORF">CJOHNSTONI_LOCUS9363</name>
</gene>
<keyword evidence="3" id="KW-0472">Membrane</keyword>
<sequence length="340" mass="35062">MKQSDVLFIKEDSTKLSLSIKLTYTSAIISLLCIVSMIIILPTLCLKLDYASSRLTKRMNNFDVTSKSLWHDIILIKSNGRIKRQGWMNDFFGYGETSLMNSGENEGQCSSCVELRCPPGALGPPGADGEDGVNGEPGRPGKPGLDGLDIPLEPEPSSPCVICPAGPPGNRGQQGEPGRPGIPGEPGHHGIPGRPGKGGRVGDPGPPGPPGEAGEPGIKGSPGDDAIGGTGIKGPPGPQGPRGPKGPPGPTGIPSSNFGPPGPPGEMGPTGPPGKRGEPGPNGPLGSPGERGQPGGHCKSSCGIQEVVAPSIVELDTYNPREVARNNWKMSGKRNYKLKR</sequence>
<evidence type="ECO:0000259" key="4">
    <source>
        <dbReference type="SMART" id="SM01088"/>
    </source>
</evidence>
<keyword evidence="3" id="KW-0812">Transmembrane</keyword>
<evidence type="ECO:0000256" key="1">
    <source>
        <dbReference type="ARBA" id="ARBA00022737"/>
    </source>
</evidence>
<feature type="region of interest" description="Disordered" evidence="2">
    <location>
        <begin position="122"/>
        <end position="302"/>
    </location>
</feature>
<proteinExistence type="predicted"/>
<dbReference type="InterPro" id="IPR008160">
    <property type="entry name" value="Collagen"/>
</dbReference>
<dbReference type="PANTHER" id="PTHR24637:SF374">
    <property type="entry name" value="CUTICLE COLLAGEN DPY-7"/>
    <property type="match status" value="1"/>
</dbReference>
<evidence type="ECO:0000313" key="6">
    <source>
        <dbReference type="Proteomes" id="UP000746747"/>
    </source>
</evidence>
<protein>
    <recommendedName>
        <fullName evidence="4">Nematode cuticle collagen N-terminal domain-containing protein</fullName>
    </recommendedName>
</protein>